<proteinExistence type="predicted"/>
<dbReference type="PANTHER" id="PTHR39209">
    <property type="match status" value="1"/>
</dbReference>
<sequence>MAEELELVLDRASVDPAVHALRPDYRAGLLAVDGLVPAPGDAAGEELLLRAEASAREALAAGPVEDVPHVAAWREAYRAFGAKPQRTRTSVEALLRRAADAGLPRVDRLTDLYNAVSVLHRVPLGGEDLARYAGPPRLVRATGTEPFDTTAGGEDVVEHPEPGEVVWRDDAGVTCRRWNWRQGRRTRLQPGTTSALFVVDALAPVTDAALDAVLDDLLDRLRGLGPDVRWARRVLGAGTAAGAAGSGVGS</sequence>
<dbReference type="Gene3D" id="3.50.40.10">
    <property type="entry name" value="Phenylalanyl-trna Synthetase, Chain B, domain 3"/>
    <property type="match status" value="1"/>
</dbReference>
<dbReference type="SMART" id="SM00873">
    <property type="entry name" value="B3_4"/>
    <property type="match status" value="1"/>
</dbReference>
<keyword evidence="3" id="KW-1185">Reference proteome</keyword>
<name>A0ABV7WH20_9MICO</name>
<dbReference type="Proteomes" id="UP001595685">
    <property type="component" value="Unassembled WGS sequence"/>
</dbReference>
<dbReference type="PANTHER" id="PTHR39209:SF2">
    <property type="entry name" value="CYTOPLASMIC PROTEIN"/>
    <property type="match status" value="1"/>
</dbReference>
<dbReference type="EMBL" id="JBHRWW010000006">
    <property type="protein sequence ID" value="MFC3688765.1"/>
    <property type="molecule type" value="Genomic_DNA"/>
</dbReference>
<evidence type="ECO:0000313" key="3">
    <source>
        <dbReference type="Proteomes" id="UP001595685"/>
    </source>
</evidence>
<gene>
    <name evidence="2" type="ORF">ACFOLH_10470</name>
</gene>
<protein>
    <submittedName>
        <fullName evidence="2">B3/4 domain-containing protein</fullName>
    </submittedName>
</protein>
<dbReference type="RefSeq" id="WP_340294361.1">
    <property type="nucleotide sequence ID" value="NZ_JBBEOI010000153.1"/>
</dbReference>
<comment type="caution">
    <text evidence="2">The sequence shown here is derived from an EMBL/GenBank/DDBJ whole genome shotgun (WGS) entry which is preliminary data.</text>
</comment>
<evidence type="ECO:0000313" key="2">
    <source>
        <dbReference type="EMBL" id="MFC3688765.1"/>
    </source>
</evidence>
<reference evidence="3" key="1">
    <citation type="journal article" date="2019" name="Int. J. Syst. Evol. Microbiol.">
        <title>The Global Catalogue of Microorganisms (GCM) 10K type strain sequencing project: providing services to taxonomists for standard genome sequencing and annotation.</title>
        <authorList>
            <consortium name="The Broad Institute Genomics Platform"/>
            <consortium name="The Broad Institute Genome Sequencing Center for Infectious Disease"/>
            <person name="Wu L."/>
            <person name="Ma J."/>
        </authorList>
    </citation>
    <scope>NUCLEOTIDE SEQUENCE [LARGE SCALE GENOMIC DNA]</scope>
    <source>
        <strain evidence="3">NCAIM B.02333</strain>
    </source>
</reference>
<organism evidence="2 3">
    <name type="scientific">Aquipuribacter hungaricus</name>
    <dbReference type="NCBI Taxonomy" id="545624"/>
    <lineage>
        <taxon>Bacteria</taxon>
        <taxon>Bacillati</taxon>
        <taxon>Actinomycetota</taxon>
        <taxon>Actinomycetes</taxon>
        <taxon>Micrococcales</taxon>
        <taxon>Intrasporangiaceae</taxon>
        <taxon>Aquipuribacter</taxon>
    </lineage>
</organism>
<accession>A0ABV7WH20</accession>
<dbReference type="InterPro" id="IPR020825">
    <property type="entry name" value="Phe-tRNA_synthase-like_B3/B4"/>
</dbReference>
<evidence type="ECO:0000259" key="1">
    <source>
        <dbReference type="SMART" id="SM00873"/>
    </source>
</evidence>
<dbReference type="Pfam" id="PF03483">
    <property type="entry name" value="B3_4"/>
    <property type="match status" value="1"/>
</dbReference>
<dbReference type="InterPro" id="IPR005146">
    <property type="entry name" value="B3/B4_tRNA-bd"/>
</dbReference>
<feature type="domain" description="B3/B4 tRNA-binding" evidence="1">
    <location>
        <begin position="71"/>
        <end position="226"/>
    </location>
</feature>
<dbReference type="SUPFAM" id="SSF56037">
    <property type="entry name" value="PheT/TilS domain"/>
    <property type="match status" value="1"/>
</dbReference>